<feature type="compositionally biased region" description="Low complexity" evidence="10">
    <location>
        <begin position="157"/>
        <end position="194"/>
    </location>
</feature>
<evidence type="ECO:0000313" key="13">
    <source>
        <dbReference type="EMBL" id="RXN27355.1"/>
    </source>
</evidence>
<feature type="compositionally biased region" description="Low complexity" evidence="10">
    <location>
        <begin position="1170"/>
        <end position="1185"/>
    </location>
</feature>
<feature type="compositionally biased region" description="Polar residues" evidence="10">
    <location>
        <begin position="1843"/>
        <end position="1855"/>
    </location>
</feature>
<organism evidence="13 14">
    <name type="scientific">Labeo rohita</name>
    <name type="common">Indian major carp</name>
    <name type="synonym">Cyprinus rohita</name>
    <dbReference type="NCBI Taxonomy" id="84645"/>
    <lineage>
        <taxon>Eukaryota</taxon>
        <taxon>Metazoa</taxon>
        <taxon>Chordata</taxon>
        <taxon>Craniata</taxon>
        <taxon>Vertebrata</taxon>
        <taxon>Euteleostomi</taxon>
        <taxon>Actinopterygii</taxon>
        <taxon>Neopterygii</taxon>
        <taxon>Teleostei</taxon>
        <taxon>Ostariophysi</taxon>
        <taxon>Cypriniformes</taxon>
        <taxon>Cyprinidae</taxon>
        <taxon>Labeoninae</taxon>
        <taxon>Labeonini</taxon>
        <taxon>Labeo</taxon>
    </lineage>
</organism>
<comment type="caution">
    <text evidence="13">The sequence shown here is derived from an EMBL/GenBank/DDBJ whole genome shotgun (WGS) entry which is preliminary data.</text>
</comment>
<feature type="compositionally biased region" description="Basic and acidic residues" evidence="10">
    <location>
        <begin position="1952"/>
        <end position="1969"/>
    </location>
</feature>
<feature type="binding site" evidence="9">
    <location>
        <begin position="672"/>
        <end position="679"/>
    </location>
    <ligand>
        <name>ATP</name>
        <dbReference type="ChEBI" id="CHEBI:30616"/>
    </ligand>
</feature>
<dbReference type="GO" id="GO:0005509">
    <property type="term" value="F:calcium ion binding"/>
    <property type="evidence" value="ECO:0007669"/>
    <property type="project" value="InterPro"/>
</dbReference>
<dbReference type="InterPro" id="IPR001752">
    <property type="entry name" value="Kinesin_motor_dom"/>
</dbReference>
<feature type="compositionally biased region" description="Basic and acidic residues" evidence="10">
    <location>
        <begin position="137"/>
        <end position="147"/>
    </location>
</feature>
<keyword evidence="3" id="KW-0597">Phosphoprotein</keyword>
<dbReference type="SUPFAM" id="SSF47473">
    <property type="entry name" value="EF-hand"/>
    <property type="match status" value="1"/>
</dbReference>
<proteinExistence type="inferred from homology"/>
<feature type="region of interest" description="Disordered" evidence="10">
    <location>
        <begin position="1685"/>
        <end position="1764"/>
    </location>
</feature>
<comment type="similarity">
    <text evidence="9">Belongs to the TRAFAC class myosin-kinesin ATPase superfamily. Kinesin family.</text>
</comment>
<feature type="region of interest" description="Disordered" evidence="10">
    <location>
        <begin position="343"/>
        <end position="421"/>
    </location>
</feature>
<dbReference type="Pfam" id="PF23081">
    <property type="entry name" value="HTH_KIF26A_B_1st"/>
    <property type="match status" value="1"/>
</dbReference>
<keyword evidence="7 9" id="KW-0505">Motor protein</keyword>
<feature type="compositionally biased region" description="Low complexity" evidence="10">
    <location>
        <begin position="1208"/>
        <end position="1225"/>
    </location>
</feature>
<evidence type="ECO:0000256" key="9">
    <source>
        <dbReference type="PROSITE-ProRule" id="PRU00283"/>
    </source>
</evidence>
<evidence type="ECO:0000256" key="1">
    <source>
        <dbReference type="ARBA" id="ARBA00004245"/>
    </source>
</evidence>
<feature type="compositionally biased region" description="Polar residues" evidence="10">
    <location>
        <begin position="1992"/>
        <end position="2001"/>
    </location>
</feature>
<dbReference type="PANTHER" id="PTHR21608:SF8">
    <property type="entry name" value="KINESIN-LIKE PROTEIN KIF26B"/>
    <property type="match status" value="1"/>
</dbReference>
<dbReference type="Gene3D" id="3.40.850.10">
    <property type="entry name" value="Kinesin motor domain"/>
    <property type="match status" value="1"/>
</dbReference>
<dbReference type="Gene3D" id="1.10.238.10">
    <property type="entry name" value="EF-hand"/>
    <property type="match status" value="1"/>
</dbReference>
<feature type="compositionally biased region" description="Polar residues" evidence="10">
    <location>
        <begin position="1277"/>
        <end position="1290"/>
    </location>
</feature>
<dbReference type="Proteomes" id="UP000290572">
    <property type="component" value="Unassembled WGS sequence"/>
</dbReference>
<dbReference type="FunFam" id="3.40.850.10:FF:000015">
    <property type="entry name" value="Kinesin family member 26A"/>
    <property type="match status" value="1"/>
</dbReference>
<dbReference type="PROSITE" id="PS50222">
    <property type="entry name" value="EF_HAND_2"/>
    <property type="match status" value="1"/>
</dbReference>
<dbReference type="InterPro" id="IPR027640">
    <property type="entry name" value="Kinesin-like_fam"/>
</dbReference>
<dbReference type="GO" id="GO:0003777">
    <property type="term" value="F:microtubule motor activity"/>
    <property type="evidence" value="ECO:0007669"/>
    <property type="project" value="InterPro"/>
</dbReference>
<dbReference type="GO" id="GO:0005874">
    <property type="term" value="C:microtubule"/>
    <property type="evidence" value="ECO:0007669"/>
    <property type="project" value="UniProtKB-KW"/>
</dbReference>
<reference evidence="13 14" key="1">
    <citation type="submission" date="2018-03" db="EMBL/GenBank/DDBJ databases">
        <title>Draft genome sequence of Rohu Carp (Labeo rohita).</title>
        <authorList>
            <person name="Das P."/>
            <person name="Kushwaha B."/>
            <person name="Joshi C.G."/>
            <person name="Kumar D."/>
            <person name="Nagpure N.S."/>
            <person name="Sahoo L."/>
            <person name="Das S.P."/>
            <person name="Bit A."/>
            <person name="Patnaik S."/>
            <person name="Meher P.K."/>
            <person name="Jayasankar P."/>
            <person name="Koringa P.G."/>
            <person name="Patel N.V."/>
            <person name="Hinsu A.T."/>
            <person name="Kumar R."/>
            <person name="Pandey M."/>
            <person name="Agarwal S."/>
            <person name="Srivastava S."/>
            <person name="Singh M."/>
            <person name="Iquebal M.A."/>
            <person name="Jaiswal S."/>
            <person name="Angadi U.B."/>
            <person name="Kumar N."/>
            <person name="Raza M."/>
            <person name="Shah T.M."/>
            <person name="Rai A."/>
            <person name="Jena J.K."/>
        </authorList>
    </citation>
    <scope>NUCLEOTIDE SEQUENCE [LARGE SCALE GENOMIC DNA]</scope>
    <source>
        <strain evidence="13">DASCIFA01</strain>
        <tissue evidence="13">Testis</tissue>
    </source>
</reference>
<keyword evidence="5 9" id="KW-0547">Nucleotide-binding</keyword>
<keyword evidence="2" id="KW-0963">Cytoplasm</keyword>
<feature type="compositionally biased region" description="Basic and acidic residues" evidence="10">
    <location>
        <begin position="1490"/>
        <end position="1517"/>
    </location>
</feature>
<evidence type="ECO:0000256" key="10">
    <source>
        <dbReference type="SAM" id="MobiDB-lite"/>
    </source>
</evidence>
<feature type="compositionally biased region" description="Polar residues" evidence="10">
    <location>
        <begin position="2033"/>
        <end position="2042"/>
    </location>
</feature>
<dbReference type="InterPro" id="IPR027417">
    <property type="entry name" value="P-loop_NTPase"/>
</dbReference>
<feature type="region of interest" description="Disordered" evidence="10">
    <location>
        <begin position="480"/>
        <end position="503"/>
    </location>
</feature>
<dbReference type="PRINTS" id="PR00380">
    <property type="entry name" value="KINESINHEAVY"/>
</dbReference>
<dbReference type="PROSITE" id="PS50067">
    <property type="entry name" value="KINESIN_MOTOR_2"/>
    <property type="match status" value="1"/>
</dbReference>
<feature type="region of interest" description="Disordered" evidence="10">
    <location>
        <begin position="2026"/>
        <end position="2080"/>
    </location>
</feature>
<keyword evidence="6 9" id="KW-0067">ATP-binding</keyword>
<evidence type="ECO:0000256" key="2">
    <source>
        <dbReference type="ARBA" id="ARBA00022490"/>
    </source>
</evidence>
<dbReference type="PANTHER" id="PTHR21608">
    <property type="entry name" value="KINESIN-LIKE PROTEIN CG14535"/>
    <property type="match status" value="1"/>
</dbReference>
<feature type="region of interest" description="Disordered" evidence="10">
    <location>
        <begin position="1805"/>
        <end position="1920"/>
    </location>
</feature>
<dbReference type="Pfam" id="PF00225">
    <property type="entry name" value="Kinesin"/>
    <property type="match status" value="1"/>
</dbReference>
<evidence type="ECO:0000313" key="14">
    <source>
        <dbReference type="Proteomes" id="UP000290572"/>
    </source>
</evidence>
<keyword evidence="14" id="KW-1185">Reference proteome</keyword>
<feature type="compositionally biased region" description="Low complexity" evidence="10">
    <location>
        <begin position="1869"/>
        <end position="1885"/>
    </location>
</feature>
<feature type="region of interest" description="Disordered" evidence="10">
    <location>
        <begin position="1940"/>
        <end position="2005"/>
    </location>
</feature>
<dbReference type="SUPFAM" id="SSF52540">
    <property type="entry name" value="P-loop containing nucleoside triphosphate hydrolases"/>
    <property type="match status" value="1"/>
</dbReference>
<feature type="compositionally biased region" description="Low complexity" evidence="10">
    <location>
        <begin position="343"/>
        <end position="365"/>
    </location>
</feature>
<dbReference type="InterPro" id="IPR002048">
    <property type="entry name" value="EF_hand_dom"/>
</dbReference>
<protein>
    <submittedName>
        <fullName evidence="13">Kinesin KIF26B</fullName>
    </submittedName>
</protein>
<feature type="domain" description="EF-hand" evidence="12">
    <location>
        <begin position="13"/>
        <end position="48"/>
    </location>
</feature>
<feature type="compositionally biased region" description="Polar residues" evidence="10">
    <location>
        <begin position="1886"/>
        <end position="1916"/>
    </location>
</feature>
<dbReference type="STRING" id="84645.A0A498NCT9"/>
<feature type="compositionally biased region" description="Polar residues" evidence="10">
    <location>
        <begin position="405"/>
        <end position="421"/>
    </location>
</feature>
<evidence type="ECO:0000256" key="8">
    <source>
        <dbReference type="ARBA" id="ARBA00023212"/>
    </source>
</evidence>
<comment type="subcellular location">
    <subcellularLocation>
        <location evidence="1">Cytoplasm</location>
        <location evidence="1">Cytoskeleton</location>
    </subcellularLocation>
</comment>
<feature type="compositionally biased region" description="Low complexity" evidence="10">
    <location>
        <begin position="1831"/>
        <end position="1842"/>
    </location>
</feature>
<feature type="compositionally biased region" description="Low complexity" evidence="10">
    <location>
        <begin position="206"/>
        <end position="218"/>
    </location>
</feature>
<dbReference type="InterPro" id="IPR036961">
    <property type="entry name" value="Kinesin_motor_dom_sf"/>
</dbReference>
<dbReference type="SMART" id="SM00129">
    <property type="entry name" value="KISc"/>
    <property type="match status" value="1"/>
</dbReference>
<dbReference type="EMBL" id="QBIY01012038">
    <property type="protein sequence ID" value="RXN27355.1"/>
    <property type="molecule type" value="Genomic_DNA"/>
</dbReference>
<feature type="compositionally biased region" description="Polar residues" evidence="10">
    <location>
        <begin position="1732"/>
        <end position="1749"/>
    </location>
</feature>
<feature type="region of interest" description="Disordered" evidence="10">
    <location>
        <begin position="1483"/>
        <end position="1524"/>
    </location>
</feature>
<feature type="compositionally biased region" description="Polar residues" evidence="10">
    <location>
        <begin position="122"/>
        <end position="134"/>
    </location>
</feature>
<feature type="compositionally biased region" description="Polar residues" evidence="10">
    <location>
        <begin position="1298"/>
        <end position="1308"/>
    </location>
</feature>
<evidence type="ECO:0000259" key="11">
    <source>
        <dbReference type="PROSITE" id="PS50067"/>
    </source>
</evidence>
<evidence type="ECO:0000256" key="7">
    <source>
        <dbReference type="ARBA" id="ARBA00023175"/>
    </source>
</evidence>
<feature type="compositionally biased region" description="Low complexity" evidence="10">
    <location>
        <begin position="2043"/>
        <end position="2054"/>
    </location>
</feature>
<feature type="region of interest" description="Disordered" evidence="10">
    <location>
        <begin position="1170"/>
        <end position="1314"/>
    </location>
</feature>
<dbReference type="GO" id="GO:0008017">
    <property type="term" value="F:microtubule binding"/>
    <property type="evidence" value="ECO:0007669"/>
    <property type="project" value="InterPro"/>
</dbReference>
<feature type="compositionally biased region" description="Gly residues" evidence="10">
    <location>
        <begin position="195"/>
        <end position="205"/>
    </location>
</feature>
<evidence type="ECO:0000256" key="5">
    <source>
        <dbReference type="ARBA" id="ARBA00022741"/>
    </source>
</evidence>
<evidence type="ECO:0000256" key="3">
    <source>
        <dbReference type="ARBA" id="ARBA00022553"/>
    </source>
</evidence>
<dbReference type="GO" id="GO:0007018">
    <property type="term" value="P:microtubule-based movement"/>
    <property type="evidence" value="ECO:0007669"/>
    <property type="project" value="InterPro"/>
</dbReference>
<gene>
    <name evidence="13" type="ORF">ROHU_020144</name>
</gene>
<feature type="region of interest" description="Disordered" evidence="10">
    <location>
        <begin position="1552"/>
        <end position="1572"/>
    </location>
</feature>
<feature type="domain" description="Kinesin motor" evidence="11">
    <location>
        <begin position="574"/>
        <end position="927"/>
    </location>
</feature>
<dbReference type="CDD" id="cd00106">
    <property type="entry name" value="KISc"/>
    <property type="match status" value="1"/>
</dbReference>
<dbReference type="GO" id="GO:0048731">
    <property type="term" value="P:system development"/>
    <property type="evidence" value="ECO:0007669"/>
    <property type="project" value="UniProtKB-ARBA"/>
</dbReference>
<feature type="region of interest" description="Disordered" evidence="10">
    <location>
        <begin position="1120"/>
        <end position="1148"/>
    </location>
</feature>
<evidence type="ECO:0000256" key="6">
    <source>
        <dbReference type="ARBA" id="ARBA00022840"/>
    </source>
</evidence>
<dbReference type="InterPro" id="IPR011992">
    <property type="entry name" value="EF-hand-dom_pair"/>
</dbReference>
<feature type="compositionally biased region" description="Basic residues" evidence="10">
    <location>
        <begin position="2055"/>
        <end position="2073"/>
    </location>
</feature>
<evidence type="ECO:0000256" key="4">
    <source>
        <dbReference type="ARBA" id="ARBA00022701"/>
    </source>
</evidence>
<dbReference type="InterPro" id="IPR057090">
    <property type="entry name" value="HTH_KIF26A_B_1st"/>
</dbReference>
<accession>A0A498NCT9</accession>
<keyword evidence="8" id="KW-0206">Cytoskeleton</keyword>
<feature type="region of interest" description="Disordered" evidence="10">
    <location>
        <begin position="109"/>
        <end position="219"/>
    </location>
</feature>
<dbReference type="GO" id="GO:0005524">
    <property type="term" value="F:ATP binding"/>
    <property type="evidence" value="ECO:0007669"/>
    <property type="project" value="UniProtKB-UniRule"/>
</dbReference>
<keyword evidence="4" id="KW-0493">Microtubule</keyword>
<name>A0A498NCT9_LABRO</name>
<sequence>MADKYNAENIITETQKRISNAFDVFDHESNKTVDVREIGTIIRSLGCFPSEADLHDIIAELEEEEPTGFVRYEKFLPSMTKILLERKEHSYFIKPSLLGFIMTSLTGNKDRSGTRSRKYGMTDSSPTKSASFSPETWYRKAYEESRSASRPVPEGAGSMPGSSGTPSPGSGMSSPGSFSGSPVTVSPGISTGSPGSLGGSPGFGTGSPASGSGSSPGSDRGIWCENCNARLVELKRQALKLLIPGPYSSKDPSFSLLLHDKLQVPNSTRKAWNERDGRCDVCATHLSQLKQEAVHMVLSLEQCDVSPGSPPSLASLVGSRSILQGPTPPRDWAFLPTGYHSSASSTSATVSATTSSSTPTITNASNGGSSHHPAYPKHGSKPNSLGVSSGVEKKNNSPGHAGKSTGAQQLHLPSSPSNSNGTVLSSVALQAHQYVDGTWTSGHVSRANGVTLYPYQISQMVSEGNREGLNEAALNRYNADRPNAYSSPAAPPPAPVTTAPSSGTSAAASFFARAAQKLNLSSKKKKQRPAPPVACDPPLFPTNFSGILQVSPPPAPPCLLRAVNKVKDTPGMGKVKVMVRVCPSSPASAAESSSFLKVDSRKKQVTIMDPTVNSQQNQTQKRASSNQVPPKMFAFDAAFSHDASQAEVCAGTVAEVIQSVVNGADGCVFCFGHSKLGKSYTMIGKDDSMQSLGIIPCAISWLFKLINECKEKTGARFSVRVSAVEVWGKDENLKDLLSEVATGSLQDGQSPGVYLCEDPICGMQLQNQSELRAPTAEKAAFFLDAAIAARYSSKPDYDEEEHRNSHMLFTLHIYQYRMEKTGKGGMSGGRSRLHLIDLGSCVKVLSKTRDSTTGLCLSLSALGNVILALVNGSKHIPYKDSKLTMLLRESLGNMNCRTTMIAHISSSPNNFSETLSTLQIASRVLRLKKKKAKVSVQYTSSSSGGESSCEEGRMRRPTQLRTIHSRNVVDSEMPLLHLSSDPEDYSSSEQSCDTVIYVGPNGSALSDKELTDNEGPPEFVPIIPSLHKNKADLSKACLTSQPSQQVVAPLVQASVQSVQPLQTVHPQPLPPLPEEGAEPGKKEKDCLKCNTFAELQERLDCIDGREEVTKFPFEEVPANRAAKFEPGNGQVVKGSQQSSSPKRISDQQLEEIREVVEEAEIAQSIIESLTQSSTGLSSSRSVTGSSGIGQLTPLHRAKSSSLHDSRESISGGSSSESKSRPMGSPRLGIASLTKTSEYKPPSSPSQRCKVYTQKGVMPGTPPHSSHNLNKDSRKSSTESLLNPESRTSPVGMSPQVLKRSSSTNSLGSAETLCDDVPQLPLDSKKNAKDATATVTLEHPLEPNGEDELVFTLVEKLTISGVMENGRPTSIISFNSDCSVQAMASGSRPVSIISSMSEDLEHYTTAPCTTTATISQVNIARFLPLSKIEGDTQASRRSSISSWLSEMSAGSDGDQSCHSFVAQQCFGQGEAIAEDRLLEIQEEGDIDTESTDQKNSDKENDCNKTEVNDKTTAKHQLDKLSSTSSGYVPFKTNMTTHPCAAVKPLVVQDLQTKSAPVKDPKSPPVPISSEINFDDPWMKREGCEETKPLEIVCDAKSEKRTSESVKRKWQVDKHNSSEAACSPDSMNRVVDGCEMIFNASESITQVYSADILRTGSLPRAWHRLNKQDDLEDTTYRYMSGEYKSLGVTTSTPCSPRATLERRSSVGRQGIFARQKGIPPLPPVRKSSLDQRNRASPQHNPGNSQHLSFLGSTPEDLGGKHKGPNVESSRLFSAKLEQLANRTNSLGRSHGAHYDCHSLERAESLTSLGSKGAVTKDSTMPRTGRSITRGLLSSPTNGPNGNNNAPQSPKASQSKISAVSKLLMASPKARSLSTSSTKTLSFSTKSLPQSVNRSSSLPPNGKNQNQNSWSTQSLSRSRGTGLASKLPLRAVNGRISELLQGSASTRAAQGRGASDTEERGAAAVQGEERPVVHTLPSPYSKITAPRRPHRCSSGHASDNSSVLSGELPPAMGKTALFYHSGGSSGYESMIRDSEATGSTSSAQDSMSENSSSVSGRRSLKNSKKRSNTGSQRRRLIPNLTLDTSSPVRKPVISPGVRWVDGPLRPTQRGLAEPFEIKVYEIDDVERLQRRRTVGNKEVVYFSAKLKILEHRQQRISEVRAKYDWLKKELEQTKQHLMLEPEKWTTEFDLQQTFEVDSLEYLEALEFVTERLENRVNFCKAHLMMITCFDITCRRR</sequence>
<evidence type="ECO:0000259" key="12">
    <source>
        <dbReference type="PROSITE" id="PS50222"/>
    </source>
</evidence>